<dbReference type="GO" id="GO:0006164">
    <property type="term" value="P:purine nucleotide biosynthetic process"/>
    <property type="evidence" value="ECO:0007669"/>
    <property type="project" value="TreeGrafter"/>
</dbReference>
<feature type="binding site" evidence="9">
    <location>
        <position position="205"/>
    </location>
    <ligand>
        <name>Mg(2+)</name>
        <dbReference type="ChEBI" id="CHEBI:18420"/>
    </ligand>
</feature>
<dbReference type="NCBIfam" id="TIGR01251">
    <property type="entry name" value="ribP_PPkin"/>
    <property type="match status" value="1"/>
</dbReference>
<comment type="subunit">
    <text evidence="9">Homohexamer.</text>
</comment>
<keyword evidence="2 9" id="KW-0479">Metal-binding</keyword>
<keyword evidence="1 9" id="KW-0808">Transferase</keyword>
<feature type="active site" evidence="9">
    <location>
        <position position="229"/>
    </location>
</feature>
<feature type="binding site" evidence="9">
    <location>
        <position position="163"/>
    </location>
    <ligand>
        <name>Mg(2+)</name>
        <dbReference type="ChEBI" id="CHEBI:18420"/>
    </ligand>
</feature>
<dbReference type="HAMAP" id="MF_00583_B">
    <property type="entry name" value="RibP_PPkinase_B"/>
    <property type="match status" value="1"/>
</dbReference>
<keyword evidence="9" id="KW-0963">Cytoplasm</keyword>
<dbReference type="PANTHER" id="PTHR10210">
    <property type="entry name" value="RIBOSE-PHOSPHATE DIPHOSPHOKINASE FAMILY MEMBER"/>
    <property type="match status" value="1"/>
</dbReference>
<comment type="similarity">
    <text evidence="9">Belongs to the ribose-phosphate pyrophosphokinase family. Class I subfamily.</text>
</comment>
<dbReference type="PROSITE" id="PS00114">
    <property type="entry name" value="PRPP_SYNTHASE"/>
    <property type="match status" value="1"/>
</dbReference>
<evidence type="ECO:0000256" key="7">
    <source>
        <dbReference type="ARBA" id="ARBA00022842"/>
    </source>
</evidence>
<feature type="binding site" evidence="9">
    <location>
        <position position="257"/>
    </location>
    <ligand>
        <name>D-ribose 5-phosphate</name>
        <dbReference type="ChEBI" id="CHEBI:78346"/>
    </ligand>
</feature>
<name>A0A2N5IUM7_9BIFI</name>
<evidence type="ECO:0000313" key="12">
    <source>
        <dbReference type="Proteomes" id="UP000234855"/>
    </source>
</evidence>
<keyword evidence="6 9" id="KW-0067">ATP-binding</keyword>
<comment type="subcellular location">
    <subcellularLocation>
        <location evidence="9">Cytoplasm</location>
    </subcellularLocation>
</comment>
<feature type="binding site" evidence="9">
    <location>
        <begin position="261"/>
        <end position="265"/>
    </location>
    <ligand>
        <name>D-ribose 5-phosphate</name>
        <dbReference type="ChEBI" id="CHEBI:78346"/>
    </ligand>
</feature>
<feature type="binding site" evidence="9">
    <location>
        <position position="231"/>
    </location>
    <ligand>
        <name>D-ribose 5-phosphate</name>
        <dbReference type="ChEBI" id="CHEBI:78346"/>
    </ligand>
</feature>
<dbReference type="AlphaFoldDB" id="A0A2N5IUM7"/>
<evidence type="ECO:0000256" key="9">
    <source>
        <dbReference type="HAMAP-Rule" id="MF_00583"/>
    </source>
</evidence>
<dbReference type="Gene3D" id="3.40.50.2020">
    <property type="match status" value="2"/>
</dbReference>
<organism evidence="11 12">
    <name type="scientific">Bifidobacterium imperatoris</name>
    <dbReference type="NCBI Taxonomy" id="2020965"/>
    <lineage>
        <taxon>Bacteria</taxon>
        <taxon>Bacillati</taxon>
        <taxon>Actinomycetota</taxon>
        <taxon>Actinomycetes</taxon>
        <taxon>Bifidobacteriales</taxon>
        <taxon>Bifidobacteriaceae</taxon>
        <taxon>Bifidobacterium</taxon>
    </lineage>
</organism>
<dbReference type="NCBIfam" id="NF002320">
    <property type="entry name" value="PRK01259.1"/>
    <property type="match status" value="1"/>
</dbReference>
<dbReference type="Proteomes" id="UP000234855">
    <property type="component" value="Unassembled WGS sequence"/>
</dbReference>
<evidence type="ECO:0000313" key="11">
    <source>
        <dbReference type="EMBL" id="PLS25646.1"/>
    </source>
</evidence>
<gene>
    <name evidence="9" type="primary">prs</name>
    <name evidence="11" type="ORF">Tam1G_0470</name>
</gene>
<feature type="domain" description="Ribose-phosphate pyrophosphokinase N-terminal" evidence="10">
    <location>
        <begin position="38"/>
        <end position="153"/>
    </location>
</feature>
<dbReference type="GO" id="GO:0004749">
    <property type="term" value="F:ribose phosphate diphosphokinase activity"/>
    <property type="evidence" value="ECO:0007669"/>
    <property type="project" value="UniProtKB-UniRule"/>
</dbReference>
<dbReference type="GO" id="GO:0005737">
    <property type="term" value="C:cytoplasm"/>
    <property type="evidence" value="ECO:0007669"/>
    <property type="project" value="UniProtKB-SubCell"/>
</dbReference>
<dbReference type="EMBL" id="NMWV01000005">
    <property type="protein sequence ID" value="PLS25646.1"/>
    <property type="molecule type" value="Genomic_DNA"/>
</dbReference>
<evidence type="ECO:0000259" key="10">
    <source>
        <dbReference type="Pfam" id="PF13793"/>
    </source>
</evidence>
<evidence type="ECO:0000256" key="1">
    <source>
        <dbReference type="ARBA" id="ARBA00022679"/>
    </source>
</evidence>
<dbReference type="GO" id="GO:0016301">
    <property type="term" value="F:kinase activity"/>
    <property type="evidence" value="ECO:0007669"/>
    <property type="project" value="UniProtKB-KW"/>
</dbReference>
<feature type="binding site" evidence="9">
    <location>
        <begin position="70"/>
        <end position="72"/>
    </location>
    <ligand>
        <name>ATP</name>
        <dbReference type="ChEBI" id="CHEBI:30616"/>
    </ligand>
</feature>
<dbReference type="InterPro" id="IPR005946">
    <property type="entry name" value="Rib-P_diPkinase"/>
</dbReference>
<dbReference type="InterPro" id="IPR000842">
    <property type="entry name" value="PRib_PP_synth_CS"/>
</dbReference>
<dbReference type="GO" id="GO:0009156">
    <property type="term" value="P:ribonucleoside monophosphate biosynthetic process"/>
    <property type="evidence" value="ECO:0007669"/>
    <property type="project" value="InterPro"/>
</dbReference>
<evidence type="ECO:0000256" key="3">
    <source>
        <dbReference type="ARBA" id="ARBA00022727"/>
    </source>
</evidence>
<dbReference type="InterPro" id="IPR037515">
    <property type="entry name" value="Rib-P_diPkinase_bac"/>
</dbReference>
<dbReference type="EC" id="2.7.6.1" evidence="9"/>
<sequence length="363" mass="39495">MCTSVAKSGYAWNLHQRDHTLGVMVSAILEGKPDKNLILVTGRIHPKLAEDVAQQLGIDLLETTAYDFANGEMYVRYTESVRGADVFVLQSHYQPINKAIMEQLIMIDALKRASARSITAVCPLVGYSRQDKKHRGREPISCRLIFDLLKTAGADRIMSVDLHAAQSQGFFDGPVDHLIAMPVLVDYIRDRFQGQLDNVAVVSPDAGRIRVAEQWAQRLGGGPLAFVHKTRDITRPNQAVANRVVGDVQGKDCVLVDDLIDTAGTIAGACHVLQEAGAKSVTVVATHGVLSGPAVERLKNCGAREVVLTDTVPIPDEKRWDGLTVLSIAPLLASAIRAVFEDGSVAELFDTYPEHHGQGFLFA</sequence>
<dbReference type="GO" id="GO:0006015">
    <property type="term" value="P:5-phosphoribose 1-diphosphate biosynthetic process"/>
    <property type="evidence" value="ECO:0007669"/>
    <property type="project" value="UniProtKB-UniRule"/>
</dbReference>
<proteinExistence type="inferred from homology"/>
<evidence type="ECO:0000256" key="4">
    <source>
        <dbReference type="ARBA" id="ARBA00022741"/>
    </source>
</evidence>
<dbReference type="UniPathway" id="UPA00087">
    <property type="reaction ID" value="UER00172"/>
</dbReference>
<comment type="function">
    <text evidence="9">Involved in the biosynthesis of the central metabolite phospho-alpha-D-ribosyl-1-pyrophosphate (PRPP) via the transfer of pyrophosphoryl group from ATP to 1-hydroxyl of ribose-5-phosphate (Rib-5-P).</text>
</comment>
<dbReference type="SMART" id="SM01400">
    <property type="entry name" value="Pribosyltran_N"/>
    <property type="match status" value="1"/>
</dbReference>
<dbReference type="InterPro" id="IPR029057">
    <property type="entry name" value="PRTase-like"/>
</dbReference>
<dbReference type="InterPro" id="IPR029099">
    <property type="entry name" value="Pribosyltran_N"/>
</dbReference>
<comment type="caution">
    <text evidence="11">The sequence shown here is derived from an EMBL/GenBank/DDBJ whole genome shotgun (WGS) entry which is preliminary data.</text>
</comment>
<keyword evidence="5 9" id="KW-0418">Kinase</keyword>
<evidence type="ECO:0000256" key="5">
    <source>
        <dbReference type="ARBA" id="ARBA00022777"/>
    </source>
</evidence>
<reference evidence="11 12" key="1">
    <citation type="submission" date="2017-07" db="EMBL/GenBank/DDBJ databases">
        <title>Bifidobacterium novel species.</title>
        <authorList>
            <person name="Lugli G.A."/>
            <person name="Milani C."/>
            <person name="Duranti S."/>
            <person name="Mangifesta M."/>
        </authorList>
    </citation>
    <scope>NUCLEOTIDE SEQUENCE [LARGE SCALE GENOMIC DNA]</scope>
    <source>
        <strain evidence="11 12">45</strain>
    </source>
</reference>
<dbReference type="GO" id="GO:0005524">
    <property type="term" value="F:ATP binding"/>
    <property type="evidence" value="ECO:0007669"/>
    <property type="project" value="UniProtKB-KW"/>
</dbReference>
<keyword evidence="7 9" id="KW-0460">Magnesium</keyword>
<dbReference type="GO" id="GO:0002189">
    <property type="term" value="C:ribose phosphate diphosphokinase complex"/>
    <property type="evidence" value="ECO:0007669"/>
    <property type="project" value="TreeGrafter"/>
</dbReference>
<comment type="catalytic activity">
    <reaction evidence="8 9">
        <text>D-ribose 5-phosphate + ATP = 5-phospho-alpha-D-ribose 1-diphosphate + AMP + H(+)</text>
        <dbReference type="Rhea" id="RHEA:15609"/>
        <dbReference type="ChEBI" id="CHEBI:15378"/>
        <dbReference type="ChEBI" id="CHEBI:30616"/>
        <dbReference type="ChEBI" id="CHEBI:58017"/>
        <dbReference type="ChEBI" id="CHEBI:78346"/>
        <dbReference type="ChEBI" id="CHEBI:456215"/>
        <dbReference type="EC" id="2.7.6.1"/>
    </reaction>
</comment>
<evidence type="ECO:0000256" key="6">
    <source>
        <dbReference type="ARBA" id="ARBA00022840"/>
    </source>
</evidence>
<comment type="cofactor">
    <cofactor evidence="9">
        <name>Mg(2+)</name>
        <dbReference type="ChEBI" id="CHEBI:18420"/>
    </cofactor>
    <text evidence="9">Binds 2 Mg(2+) ions per subunit.</text>
</comment>
<evidence type="ECO:0000256" key="2">
    <source>
        <dbReference type="ARBA" id="ARBA00022723"/>
    </source>
</evidence>
<accession>A0A2N5IUM7</accession>
<dbReference type="Pfam" id="PF13793">
    <property type="entry name" value="Pribosyltran_N"/>
    <property type="match status" value="1"/>
</dbReference>
<protein>
    <recommendedName>
        <fullName evidence="9">Ribose-phosphate pyrophosphokinase</fullName>
        <shortName evidence="9">RPPK</shortName>
        <ecNumber evidence="9">2.7.6.1</ecNumber>
    </recommendedName>
    <alternativeName>
        <fullName evidence="9">5-phospho-D-ribosyl alpha-1-diphosphate synthase</fullName>
    </alternativeName>
    <alternativeName>
        <fullName evidence="9">Phosphoribosyl diphosphate synthase</fullName>
    </alternativeName>
    <alternativeName>
        <fullName evidence="9">Phosphoribosyl pyrophosphate synthase</fullName>
        <shortName evidence="9">P-Rib-PP synthase</shortName>
        <shortName evidence="9">PRPP synthase</shortName>
        <shortName evidence="9">PRPPase</shortName>
    </alternativeName>
</protein>
<dbReference type="FunFam" id="3.40.50.2020:FF:000007">
    <property type="entry name" value="Ribose-phosphate pyrophosphokinase"/>
    <property type="match status" value="1"/>
</dbReference>
<keyword evidence="4 9" id="KW-0547">Nucleotide-binding</keyword>
<dbReference type="GO" id="GO:0000287">
    <property type="term" value="F:magnesium ion binding"/>
    <property type="evidence" value="ECO:0007669"/>
    <property type="project" value="UniProtKB-UniRule"/>
</dbReference>
<evidence type="ECO:0000256" key="8">
    <source>
        <dbReference type="ARBA" id="ARBA00049535"/>
    </source>
</evidence>
<dbReference type="Pfam" id="PF14572">
    <property type="entry name" value="Pribosyl_synth"/>
    <property type="match status" value="1"/>
</dbReference>
<dbReference type="InterPro" id="IPR000836">
    <property type="entry name" value="PRTase_dom"/>
</dbReference>
<dbReference type="PANTHER" id="PTHR10210:SF41">
    <property type="entry name" value="RIBOSE-PHOSPHATE PYROPHOSPHOKINASE 1, CHLOROPLASTIC"/>
    <property type="match status" value="1"/>
</dbReference>
<dbReference type="CDD" id="cd06223">
    <property type="entry name" value="PRTases_typeI"/>
    <property type="match status" value="1"/>
</dbReference>
<feature type="binding site" evidence="9">
    <location>
        <begin position="129"/>
        <end position="130"/>
    </location>
    <ligand>
        <name>ATP</name>
        <dbReference type="ChEBI" id="CHEBI:30616"/>
    </ligand>
</feature>
<dbReference type="NCBIfam" id="NF002844">
    <property type="entry name" value="PRK03092.1"/>
    <property type="match status" value="1"/>
</dbReference>
<comment type="pathway">
    <text evidence="9">Metabolic intermediate biosynthesis; 5-phospho-alpha-D-ribose 1-diphosphate biosynthesis; 5-phospho-alpha-D-ribose 1-diphosphate from D-ribose 5-phosphate (route I): step 1/1.</text>
</comment>
<keyword evidence="3 9" id="KW-0545">Nucleotide biosynthesis</keyword>
<dbReference type="SUPFAM" id="SSF53271">
    <property type="entry name" value="PRTase-like"/>
    <property type="match status" value="1"/>
</dbReference>